<evidence type="ECO:0000259" key="6">
    <source>
        <dbReference type="Pfam" id="PF25756"/>
    </source>
</evidence>
<name>A0AAD8B0J8_BIOPF</name>
<dbReference type="Proteomes" id="UP001233172">
    <property type="component" value="Unassembled WGS sequence"/>
</dbReference>
<keyword evidence="8" id="KW-1185">Reference proteome</keyword>
<comment type="caution">
    <text evidence="7">The sequence shown here is derived from an EMBL/GenBank/DDBJ whole genome shotgun (WGS) entry which is preliminary data.</text>
</comment>
<dbReference type="EMBL" id="JASAOG010000174">
    <property type="protein sequence ID" value="KAK0045835.1"/>
    <property type="molecule type" value="Genomic_DNA"/>
</dbReference>
<reference evidence="7" key="1">
    <citation type="journal article" date="2023" name="PLoS Negl. Trop. Dis.">
        <title>A genome sequence for Biomphalaria pfeifferi, the major vector snail for the human-infecting parasite Schistosoma mansoni.</title>
        <authorList>
            <person name="Bu L."/>
            <person name="Lu L."/>
            <person name="Laidemitt M.R."/>
            <person name="Zhang S.M."/>
            <person name="Mutuku M."/>
            <person name="Mkoji G."/>
            <person name="Steinauer M."/>
            <person name="Loker E.S."/>
        </authorList>
    </citation>
    <scope>NUCLEOTIDE SEQUENCE</scope>
    <source>
        <strain evidence="7">KasaAsao</strain>
    </source>
</reference>
<evidence type="ECO:0000313" key="8">
    <source>
        <dbReference type="Proteomes" id="UP001233172"/>
    </source>
</evidence>
<sequence>MSFNVLSISNIYIIVTKIKMTDAQIPKGAQTQSPVTLPNVAWFEFILNEKLLHEHLNSENPDPGPCQLIVQFLQQAEIEMAAVIQSSNEKKTQNAIGLSANKTDEAPEIIEPTKKVKALRLLAVKVGCHLRWNLIAMEKGVPTPVLQALLILLLQICVPNVIDNIHNPDLEVTTLTELGLFVVHLFHRWCVRSVVRDSFPSKPVKQGFTALPGQVDPQVVMAQATDEIIRKFKDELPASINFLEHCLHTLELESRCAAMPTSECFGLPNEDFDGQLLWSNSTKICFDLGALYFFKGDYRKSYEKFRICKQLQNELKNPVYCVVDVDRLKGYLTSCSSLLGVLTDTNIPNLFERAELTRRNAYQGMVEVFIEDNLKQELDMAYRNNVQEELLKKGLTDLYSHIYLCNAVRTALEGKTTVLPILDILKTADSNTTAFVIQIFCYAMKGSSVLQRSNLKFFIWNLVELLPQESSFSQQLKSSELANYFNEVELSELSLEDTDLNGSYLLDVGMEDPVAMTSYPSTRESSYNMSDIEGQLLAVYEPKLIKDILVELYENRRLNAMQIISLNDRWKVPKELKQILDSTMEKLKEFDRIYLYVLIAKARHCMELKIFERARHILLVAEPILSNTSYVAAKHVKWQMLLAELSQYTFNPESCVDLSVHDLTTQCKQCLTIIRLGQDIIPSVEVVEHCCAFLCNIGEWHYLSDLHNTGDGFIELSRLLALFVCELQTKKNIRKQARDLWETVLGIYQPGNTKRPKSAHESAVRRDQQCGILPVNLFESFIQRIKEPTVLSVLISLFAKLFSILKDDVTSEISTEYVSLWPTAIGMAVASVAMVEETLKLLLAHSLQVDPMQPSWLRTQADIYFAHGQFATAIKYYLEAGVVATDFFTCPVPRTVYDDLILRKMIKCCSYLQCHTQVAVLCQYLDEVDYNTAFKALQERNIYDAMDAYYCCIWDVSILEFLVHLHTRKGETDKRQTAMRALSQMDLNSNNPDPIQRRAVHVRKTKFLRAMAKQFLG</sequence>
<organism evidence="7 8">
    <name type="scientific">Biomphalaria pfeifferi</name>
    <name type="common">Bloodfluke planorb</name>
    <name type="synonym">Freshwater snail</name>
    <dbReference type="NCBI Taxonomy" id="112525"/>
    <lineage>
        <taxon>Eukaryota</taxon>
        <taxon>Metazoa</taxon>
        <taxon>Spiralia</taxon>
        <taxon>Lophotrochozoa</taxon>
        <taxon>Mollusca</taxon>
        <taxon>Gastropoda</taxon>
        <taxon>Heterobranchia</taxon>
        <taxon>Euthyneura</taxon>
        <taxon>Panpulmonata</taxon>
        <taxon>Hygrophila</taxon>
        <taxon>Lymnaeoidea</taxon>
        <taxon>Planorbidae</taxon>
        <taxon>Biomphalaria</taxon>
    </lineage>
</organism>
<keyword evidence="5" id="KW-0539">Nucleus</keyword>
<feature type="domain" description="INTS8 TPR repeats" evidence="6">
    <location>
        <begin position="527"/>
        <end position="1015"/>
    </location>
</feature>
<dbReference type="InterPro" id="IPR057980">
    <property type="entry name" value="TPR_INTS8"/>
</dbReference>
<dbReference type="InterPro" id="IPR038751">
    <property type="entry name" value="INTS8"/>
</dbReference>
<keyword evidence="4" id="KW-0158">Chromosome</keyword>
<evidence type="ECO:0000313" key="7">
    <source>
        <dbReference type="EMBL" id="KAK0045835.1"/>
    </source>
</evidence>
<evidence type="ECO:0000256" key="2">
    <source>
        <dbReference type="ARBA" id="ARBA00004286"/>
    </source>
</evidence>
<protein>
    <submittedName>
        <fullName evidence="7">Integrator complex subunit 8-like isoform X1</fullName>
    </submittedName>
</protein>
<proteinExistence type="inferred from homology"/>
<evidence type="ECO:0000256" key="1">
    <source>
        <dbReference type="ARBA" id="ARBA00004123"/>
    </source>
</evidence>
<evidence type="ECO:0000256" key="5">
    <source>
        <dbReference type="ARBA" id="ARBA00023242"/>
    </source>
</evidence>
<reference evidence="7" key="2">
    <citation type="submission" date="2023-04" db="EMBL/GenBank/DDBJ databases">
        <authorList>
            <person name="Bu L."/>
            <person name="Lu L."/>
            <person name="Laidemitt M.R."/>
            <person name="Zhang S.M."/>
            <person name="Mutuku M."/>
            <person name="Mkoji G."/>
            <person name="Steinauer M."/>
            <person name="Loker E.S."/>
        </authorList>
    </citation>
    <scope>NUCLEOTIDE SEQUENCE</scope>
    <source>
        <strain evidence="7">KasaAsao</strain>
        <tissue evidence="7">Whole Snail</tissue>
    </source>
</reference>
<dbReference type="AlphaFoldDB" id="A0AAD8B0J8"/>
<dbReference type="GO" id="GO:0032039">
    <property type="term" value="C:integrator complex"/>
    <property type="evidence" value="ECO:0007669"/>
    <property type="project" value="TreeGrafter"/>
</dbReference>
<comment type="subcellular location">
    <subcellularLocation>
        <location evidence="2">Chromosome</location>
    </subcellularLocation>
    <subcellularLocation>
        <location evidence="1">Nucleus</location>
    </subcellularLocation>
</comment>
<accession>A0AAD8B0J8</accession>
<dbReference type="Pfam" id="PF25756">
    <property type="entry name" value="TPR_INTS8"/>
    <property type="match status" value="1"/>
</dbReference>
<dbReference type="PANTHER" id="PTHR13350:SF1">
    <property type="entry name" value="INTEGRATOR COMPLEX SUBUNIT 8"/>
    <property type="match status" value="1"/>
</dbReference>
<gene>
    <name evidence="7" type="ORF">Bpfe_024667</name>
</gene>
<evidence type="ECO:0000256" key="3">
    <source>
        <dbReference type="ARBA" id="ARBA00007147"/>
    </source>
</evidence>
<dbReference type="GO" id="GO:0005694">
    <property type="term" value="C:chromosome"/>
    <property type="evidence" value="ECO:0007669"/>
    <property type="project" value="UniProtKB-SubCell"/>
</dbReference>
<comment type="similarity">
    <text evidence="3">Belongs to the Integrator subunit 8 family.</text>
</comment>
<dbReference type="PANTHER" id="PTHR13350">
    <property type="entry name" value="INTEGRATOR COMPLEX SUBUNIT 8"/>
    <property type="match status" value="1"/>
</dbReference>
<dbReference type="GO" id="GO:0034472">
    <property type="term" value="P:snRNA 3'-end processing"/>
    <property type="evidence" value="ECO:0007669"/>
    <property type="project" value="InterPro"/>
</dbReference>
<evidence type="ECO:0000256" key="4">
    <source>
        <dbReference type="ARBA" id="ARBA00022454"/>
    </source>
</evidence>